<evidence type="ECO:0000256" key="1">
    <source>
        <dbReference type="ARBA" id="ARBA00001913"/>
    </source>
</evidence>
<dbReference type="PANTHER" id="PTHR43195:SF1">
    <property type="entry name" value="FI06132P-RELATED"/>
    <property type="match status" value="1"/>
</dbReference>
<feature type="domain" description="Transketolase-like pyrimidine-binding" evidence="10">
    <location>
        <begin position="13"/>
        <end position="178"/>
    </location>
</feature>
<dbReference type="InterPro" id="IPR051424">
    <property type="entry name" value="Transketolase-like"/>
</dbReference>
<evidence type="ECO:0000256" key="2">
    <source>
        <dbReference type="ARBA" id="ARBA00001964"/>
    </source>
</evidence>
<reference evidence="11 12" key="1">
    <citation type="journal article" date="2020" name="Nature">
        <title>Bacterial chemolithoautotrophy via manganese oxidation.</title>
        <authorList>
            <person name="Yu H."/>
            <person name="Leadbetter J.R."/>
        </authorList>
    </citation>
    <scope>NUCLEOTIDE SEQUENCE [LARGE SCALE GENOMIC DNA]</scope>
    <source>
        <strain evidence="11 12">Mn-1</strain>
    </source>
</reference>
<dbReference type="Pfam" id="PF02779">
    <property type="entry name" value="Transket_pyr"/>
    <property type="match status" value="1"/>
</dbReference>
<evidence type="ECO:0000256" key="8">
    <source>
        <dbReference type="ARBA" id="ARBA00022842"/>
    </source>
</evidence>
<proteinExistence type="inferred from homology"/>
<dbReference type="InterPro" id="IPR009014">
    <property type="entry name" value="Transketo_C/PFOR_II"/>
</dbReference>
<keyword evidence="5" id="KW-0808">Transferase</keyword>
<evidence type="ECO:0000256" key="6">
    <source>
        <dbReference type="ARBA" id="ARBA00022723"/>
    </source>
</evidence>
<evidence type="ECO:0000256" key="4">
    <source>
        <dbReference type="ARBA" id="ARBA00011738"/>
    </source>
</evidence>
<evidence type="ECO:0000313" key="12">
    <source>
        <dbReference type="Proteomes" id="UP000534783"/>
    </source>
</evidence>
<dbReference type="Gene3D" id="3.40.50.970">
    <property type="match status" value="1"/>
</dbReference>
<evidence type="ECO:0000313" key="11">
    <source>
        <dbReference type="EMBL" id="NKE69403.1"/>
    </source>
</evidence>
<protein>
    <submittedName>
        <fullName evidence="11">Transketolase family protein</fullName>
    </submittedName>
</protein>
<comment type="similarity">
    <text evidence="3">Belongs to the transketolase family.</text>
</comment>
<dbReference type="AlphaFoldDB" id="A0A7X6DLI8"/>
<sequence length="321" mass="33769">MKSAVQREKKLGLATRDAYGQVLVELGKADPRIVAVDADLSKSTKSGLFGKAFPDRFFNCGIAEANMVSVAAGLASCGKIPFASSFASFLLCKSFDQLRMSVANPSLNVKIVGSHGGISLGEDGASQQSVEDFALACALPKFTVLSPADEISCRALVRLAAEHVGPVYIRTGRPKAPIIYTGSEHFQLGRANKIAAGEDVTIIANGLLVWEALVASDICRERGISVAVLDLHTLKPIDEAAVIAAAEETGAIVTAEEHLLSGGVASRVAQVVAEHHPVPMASIGIADTYAESGTPTELMEKYGLTAKQIVQAVESVLKRKK</sequence>
<keyword evidence="6" id="KW-0479">Metal-binding</keyword>
<dbReference type="InterPro" id="IPR029061">
    <property type="entry name" value="THDP-binding"/>
</dbReference>
<dbReference type="InterPro" id="IPR005475">
    <property type="entry name" value="Transketolase-like_Pyr-bd"/>
</dbReference>
<evidence type="ECO:0000256" key="5">
    <source>
        <dbReference type="ARBA" id="ARBA00022679"/>
    </source>
</evidence>
<dbReference type="Proteomes" id="UP000534783">
    <property type="component" value="Unassembled WGS sequence"/>
</dbReference>
<keyword evidence="7" id="KW-0106">Calcium</keyword>
<comment type="subunit">
    <text evidence="4">Homodimer.</text>
</comment>
<gene>
    <name evidence="11" type="ORF">MNODULE_01385</name>
</gene>
<dbReference type="InterPro" id="IPR033248">
    <property type="entry name" value="Transketolase_C"/>
</dbReference>
<dbReference type="Gene3D" id="3.40.50.920">
    <property type="match status" value="1"/>
</dbReference>
<organism evidence="11 12">
    <name type="scientific">Candidatus Manganitrophus noduliformans</name>
    <dbReference type="NCBI Taxonomy" id="2606439"/>
    <lineage>
        <taxon>Bacteria</taxon>
        <taxon>Pseudomonadati</taxon>
        <taxon>Nitrospirota</taxon>
        <taxon>Nitrospiria</taxon>
        <taxon>Candidatus Troglogloeales</taxon>
        <taxon>Candidatus Manganitrophaceae</taxon>
        <taxon>Candidatus Manganitrophus</taxon>
    </lineage>
</organism>
<evidence type="ECO:0000259" key="10">
    <source>
        <dbReference type="SMART" id="SM00861"/>
    </source>
</evidence>
<comment type="caution">
    <text evidence="11">The sequence shown here is derived from an EMBL/GenBank/DDBJ whole genome shotgun (WGS) entry which is preliminary data.</text>
</comment>
<dbReference type="GO" id="GO:0030976">
    <property type="term" value="F:thiamine pyrophosphate binding"/>
    <property type="evidence" value="ECO:0007669"/>
    <property type="project" value="TreeGrafter"/>
</dbReference>
<comment type="cofactor">
    <cofactor evidence="1">
        <name>Ca(2+)</name>
        <dbReference type="ChEBI" id="CHEBI:29108"/>
    </cofactor>
</comment>
<dbReference type="EMBL" id="VTOW01000001">
    <property type="protein sequence ID" value="NKE69403.1"/>
    <property type="molecule type" value="Genomic_DNA"/>
</dbReference>
<dbReference type="SUPFAM" id="SSF52922">
    <property type="entry name" value="TK C-terminal domain-like"/>
    <property type="match status" value="1"/>
</dbReference>
<keyword evidence="9" id="KW-0786">Thiamine pyrophosphate</keyword>
<dbReference type="GO" id="GO:0046872">
    <property type="term" value="F:metal ion binding"/>
    <property type="evidence" value="ECO:0007669"/>
    <property type="project" value="UniProtKB-KW"/>
</dbReference>
<evidence type="ECO:0000256" key="3">
    <source>
        <dbReference type="ARBA" id="ARBA00007131"/>
    </source>
</evidence>
<comment type="cofactor">
    <cofactor evidence="2">
        <name>thiamine diphosphate</name>
        <dbReference type="ChEBI" id="CHEBI:58937"/>
    </cofactor>
</comment>
<dbReference type="SUPFAM" id="SSF52518">
    <property type="entry name" value="Thiamin diphosphate-binding fold (THDP-binding)"/>
    <property type="match status" value="1"/>
</dbReference>
<dbReference type="Pfam" id="PF02780">
    <property type="entry name" value="Transketolase_C"/>
    <property type="match status" value="1"/>
</dbReference>
<dbReference type="PANTHER" id="PTHR43195">
    <property type="entry name" value="TRANSKETOLASE"/>
    <property type="match status" value="1"/>
</dbReference>
<evidence type="ECO:0000256" key="9">
    <source>
        <dbReference type="ARBA" id="ARBA00023052"/>
    </source>
</evidence>
<accession>A0A7X6DLI8</accession>
<keyword evidence="12" id="KW-1185">Reference proteome</keyword>
<dbReference type="CDD" id="cd07033">
    <property type="entry name" value="TPP_PYR_DXS_TK_like"/>
    <property type="match status" value="1"/>
</dbReference>
<dbReference type="FunFam" id="3.40.50.970:FF:000129">
    <property type="entry name" value="Transketolase"/>
    <property type="match status" value="1"/>
</dbReference>
<dbReference type="GO" id="GO:0004802">
    <property type="term" value="F:transketolase activity"/>
    <property type="evidence" value="ECO:0007669"/>
    <property type="project" value="TreeGrafter"/>
</dbReference>
<keyword evidence="8" id="KW-0460">Magnesium</keyword>
<name>A0A7X6DLI8_9BACT</name>
<evidence type="ECO:0000256" key="7">
    <source>
        <dbReference type="ARBA" id="ARBA00022837"/>
    </source>
</evidence>
<dbReference type="SMART" id="SM00861">
    <property type="entry name" value="Transket_pyr"/>
    <property type="match status" value="1"/>
</dbReference>